<dbReference type="EMBL" id="CM043018">
    <property type="protein sequence ID" value="KAI4464128.1"/>
    <property type="molecule type" value="Genomic_DNA"/>
</dbReference>
<comment type="caution">
    <text evidence="1">The sequence shown here is derived from an EMBL/GenBank/DDBJ whole genome shotgun (WGS) entry which is preliminary data.</text>
</comment>
<organism evidence="1 2">
    <name type="scientific">Holotrichia oblita</name>
    <name type="common">Chafer beetle</name>
    <dbReference type="NCBI Taxonomy" id="644536"/>
    <lineage>
        <taxon>Eukaryota</taxon>
        <taxon>Metazoa</taxon>
        <taxon>Ecdysozoa</taxon>
        <taxon>Arthropoda</taxon>
        <taxon>Hexapoda</taxon>
        <taxon>Insecta</taxon>
        <taxon>Pterygota</taxon>
        <taxon>Neoptera</taxon>
        <taxon>Endopterygota</taxon>
        <taxon>Coleoptera</taxon>
        <taxon>Polyphaga</taxon>
        <taxon>Scarabaeiformia</taxon>
        <taxon>Scarabaeidae</taxon>
        <taxon>Melolonthinae</taxon>
        <taxon>Holotrichia</taxon>
    </lineage>
</organism>
<gene>
    <name evidence="1" type="ORF">MML48_4g00007812</name>
</gene>
<protein>
    <submittedName>
        <fullName evidence="1">Uncharacterized protein</fullName>
    </submittedName>
</protein>
<evidence type="ECO:0000313" key="2">
    <source>
        <dbReference type="Proteomes" id="UP001056778"/>
    </source>
</evidence>
<evidence type="ECO:0000313" key="1">
    <source>
        <dbReference type="EMBL" id="KAI4464128.1"/>
    </source>
</evidence>
<name>A0ACB9TBC6_HOLOL</name>
<accession>A0ACB9TBC6</accession>
<proteinExistence type="predicted"/>
<dbReference type="Proteomes" id="UP001056778">
    <property type="component" value="Chromosome 4"/>
</dbReference>
<sequence>MGTFTVFSELIEQELVQHLLTLEENMFGMTIKDVRKLAFEIATRNSIKNNFNQEKRMAGKKWYYGFMARHKELTLRQPQSTSLARPKGFNQPGVDAFFSLLMKICDDEKLTAAQIFNVDETGCSTVQRKCQKVVALRGKSQVGGVASGERGINTTVVCARAAGQLVPPMIIYKRKRYQDELADGAPPGSIVTFSDSGYINSELFVRWLEHFVKFTKPSPDNRILLLLDGHSTHSKNLEPLQLARTNGIRLLQLPSHTTHRLQPLDVGFFRSFQNFYCQAIEKWLRTNAGRTVSMFQVSALIGEAYGLSATVRNATNAFRATGV</sequence>
<keyword evidence="2" id="KW-1185">Reference proteome</keyword>
<reference evidence="1" key="1">
    <citation type="submission" date="2022-04" db="EMBL/GenBank/DDBJ databases">
        <title>Chromosome-scale genome assembly of Holotrichia oblita Faldermann.</title>
        <authorList>
            <person name="Rongchong L."/>
        </authorList>
    </citation>
    <scope>NUCLEOTIDE SEQUENCE</scope>
    <source>
        <strain evidence="1">81SQS9</strain>
    </source>
</reference>